<accession>A0ABT8RFL5</accession>
<evidence type="ECO:0000313" key="3">
    <source>
        <dbReference type="EMBL" id="MDO1450870.1"/>
    </source>
</evidence>
<organism evidence="3 4">
    <name type="scientific">Rhodocytophaga aerolata</name>
    <dbReference type="NCBI Taxonomy" id="455078"/>
    <lineage>
        <taxon>Bacteria</taxon>
        <taxon>Pseudomonadati</taxon>
        <taxon>Bacteroidota</taxon>
        <taxon>Cytophagia</taxon>
        <taxon>Cytophagales</taxon>
        <taxon>Rhodocytophagaceae</taxon>
        <taxon>Rhodocytophaga</taxon>
    </lineage>
</organism>
<keyword evidence="1" id="KW-0560">Oxidoreductase</keyword>
<comment type="caution">
    <text evidence="3">The sequence shown here is derived from an EMBL/GenBank/DDBJ whole genome shotgun (WGS) entry which is preliminary data.</text>
</comment>
<proteinExistence type="predicted"/>
<dbReference type="Proteomes" id="UP001168528">
    <property type="component" value="Unassembled WGS sequence"/>
</dbReference>
<name>A0ABT8RFL5_9BACT</name>
<sequence>MKIAIIGTGRMGKALLNTFYKVYPNEILFAGRDITHTQQVINELGLNLQAVSLEVAMQAEVIIPTLWFADVQPWVQERAMALQGKILIDITNPFNETYEDFTTPYDTSSAEIIQQLIPHTYVVGAFKNTYWVVFDNPVLQGLKSDVYVTANKEEVRKKVMRLLEPLPFRILDAGTLKNNRTIERMTLLSRELSLKAGNYPRIAFNLWGLEHSSISG</sequence>
<dbReference type="InterPro" id="IPR036291">
    <property type="entry name" value="NAD(P)-bd_dom_sf"/>
</dbReference>
<keyword evidence="4" id="KW-1185">Reference proteome</keyword>
<evidence type="ECO:0000313" key="4">
    <source>
        <dbReference type="Proteomes" id="UP001168528"/>
    </source>
</evidence>
<protein>
    <submittedName>
        <fullName evidence="3">NAD(P)-binding domain-containing protein</fullName>
    </submittedName>
</protein>
<evidence type="ECO:0000256" key="1">
    <source>
        <dbReference type="ARBA" id="ARBA00023002"/>
    </source>
</evidence>
<dbReference type="Gene3D" id="3.40.50.720">
    <property type="entry name" value="NAD(P)-binding Rossmann-like Domain"/>
    <property type="match status" value="1"/>
</dbReference>
<dbReference type="Pfam" id="PF03807">
    <property type="entry name" value="F420_oxidored"/>
    <property type="match status" value="1"/>
</dbReference>
<dbReference type="InterPro" id="IPR028939">
    <property type="entry name" value="P5C_Rdtase_cat_N"/>
</dbReference>
<dbReference type="InterPro" id="IPR051267">
    <property type="entry name" value="STEAP_metalloreductase"/>
</dbReference>
<feature type="domain" description="Pyrroline-5-carboxylate reductase catalytic N-terminal" evidence="2">
    <location>
        <begin position="2"/>
        <end position="93"/>
    </location>
</feature>
<dbReference type="PANTHER" id="PTHR14239">
    <property type="entry name" value="DUDULIN-RELATED"/>
    <property type="match status" value="1"/>
</dbReference>
<dbReference type="SUPFAM" id="SSF51735">
    <property type="entry name" value="NAD(P)-binding Rossmann-fold domains"/>
    <property type="match status" value="1"/>
</dbReference>
<evidence type="ECO:0000259" key="2">
    <source>
        <dbReference type="Pfam" id="PF03807"/>
    </source>
</evidence>
<dbReference type="RefSeq" id="WP_302041670.1">
    <property type="nucleotide sequence ID" value="NZ_JAUKPO010000038.1"/>
</dbReference>
<reference evidence="3" key="1">
    <citation type="submission" date="2023-07" db="EMBL/GenBank/DDBJ databases">
        <title>The genome sequence of Rhodocytophaga aerolata KACC 12507.</title>
        <authorList>
            <person name="Zhang X."/>
        </authorList>
    </citation>
    <scope>NUCLEOTIDE SEQUENCE</scope>
    <source>
        <strain evidence="3">KACC 12507</strain>
    </source>
</reference>
<dbReference type="EMBL" id="JAUKPO010000038">
    <property type="protein sequence ID" value="MDO1450870.1"/>
    <property type="molecule type" value="Genomic_DNA"/>
</dbReference>
<gene>
    <name evidence="3" type="ORF">Q0590_31640</name>
</gene>